<dbReference type="InterPro" id="IPR000086">
    <property type="entry name" value="NUDIX_hydrolase_dom"/>
</dbReference>
<dbReference type="Proteomes" id="UP001059824">
    <property type="component" value="Chromosome"/>
</dbReference>
<dbReference type="SUPFAM" id="SSF55811">
    <property type="entry name" value="Nudix"/>
    <property type="match status" value="1"/>
</dbReference>
<dbReference type="EMBL" id="CP045921">
    <property type="protein sequence ID" value="QHN43314.1"/>
    <property type="molecule type" value="Genomic_DNA"/>
</dbReference>
<reference evidence="2" key="1">
    <citation type="journal article" date="2021" name="Nat. Microbiol.">
        <title>Cocultivation of an ultrasmall environmental parasitic bacterium with lytic ability against bacteria associated with wastewater foams.</title>
        <authorList>
            <person name="Batinovic S."/>
            <person name="Rose J.J.A."/>
            <person name="Ratcliffe J."/>
            <person name="Seviour R.J."/>
            <person name="Petrovski S."/>
        </authorList>
    </citation>
    <scope>NUCLEOTIDE SEQUENCE</scope>
    <source>
        <strain evidence="2">JR1</strain>
    </source>
</reference>
<evidence type="ECO:0000313" key="2">
    <source>
        <dbReference type="EMBL" id="QHN43314.1"/>
    </source>
</evidence>
<evidence type="ECO:0000259" key="1">
    <source>
        <dbReference type="Pfam" id="PF00293"/>
    </source>
</evidence>
<dbReference type="KEGG" id="mama:GII36_05710"/>
<dbReference type="InterPro" id="IPR015797">
    <property type="entry name" value="NUDIX_hydrolase-like_dom_sf"/>
</dbReference>
<evidence type="ECO:0000313" key="3">
    <source>
        <dbReference type="Proteomes" id="UP001059824"/>
    </source>
</evidence>
<dbReference type="Pfam" id="PF00293">
    <property type="entry name" value="NUDIX"/>
    <property type="match status" value="1"/>
</dbReference>
<gene>
    <name evidence="2" type="ORF">GII36_05710</name>
</gene>
<keyword evidence="3" id="KW-1185">Reference proteome</keyword>
<accession>A0A857ML19</accession>
<dbReference type="RefSeq" id="WP_260763371.1">
    <property type="nucleotide sequence ID" value="NZ_CP045921.1"/>
</dbReference>
<name>A0A857ML19_9BACT</name>
<organism evidence="2 3">
    <name type="scientific">Candidatus Mycosynbacter amalyticus</name>
    <dbReference type="NCBI Taxonomy" id="2665156"/>
    <lineage>
        <taxon>Bacteria</taxon>
        <taxon>Candidatus Saccharimonadota</taxon>
        <taxon>Candidatus Saccharimonadota incertae sedis</taxon>
        <taxon>Candidatus Mycosynbacter</taxon>
    </lineage>
</organism>
<protein>
    <submittedName>
        <fullName evidence="2">NUDIX domain-containing protein</fullName>
    </submittedName>
</protein>
<proteinExistence type="predicted"/>
<feature type="domain" description="Nudix hydrolase" evidence="1">
    <location>
        <begin position="43"/>
        <end position="111"/>
    </location>
</feature>
<dbReference type="AlphaFoldDB" id="A0A857ML19"/>
<sequence length="182" mass="20217">MTSWQTKSSKIVYENPWMVVHEDQVVMPNGKDGVYGYVESKSDSVIVVPIDDDNNTYIIQLQRYTKPNPTWETIAGRTDNESYEEAGARELFEEAGVRADTITLLSEVHMSSGMTKFKSGVCIATGLAKVSEDLDQADGIMTARKLPLFEVRDMILRGEITSGSTITAILLVIAHLEKEGRL</sequence>
<dbReference type="Gene3D" id="3.90.79.10">
    <property type="entry name" value="Nucleoside Triphosphate Pyrophosphohydrolase"/>
    <property type="match status" value="1"/>
</dbReference>